<sequence length="83" mass="9259">MKLAQRMHYMVLCVILGGGVATFLYVRPNPSLQFAVGVITSFSYVAWGLIHHALHRDLHQKIVVEYLLIGTIAVVLLATIIRT</sequence>
<dbReference type="AlphaFoldDB" id="A0A1F6AXG9"/>
<protein>
    <submittedName>
        <fullName evidence="2">Uncharacterized protein</fullName>
    </submittedName>
</protein>
<dbReference type="EMBL" id="MFJX01000071">
    <property type="protein sequence ID" value="OGG29328.1"/>
    <property type="molecule type" value="Genomic_DNA"/>
</dbReference>
<dbReference type="Proteomes" id="UP000176450">
    <property type="component" value="Unassembled WGS sequence"/>
</dbReference>
<keyword evidence="1" id="KW-0812">Transmembrane</keyword>
<feature type="transmembrane region" description="Helical" evidence="1">
    <location>
        <begin position="62"/>
        <end position="81"/>
    </location>
</feature>
<feature type="transmembrane region" description="Helical" evidence="1">
    <location>
        <begin position="7"/>
        <end position="26"/>
    </location>
</feature>
<keyword evidence="1" id="KW-1133">Transmembrane helix</keyword>
<name>A0A1F6AXG9_9BACT</name>
<evidence type="ECO:0000313" key="3">
    <source>
        <dbReference type="Proteomes" id="UP000176450"/>
    </source>
</evidence>
<accession>A0A1F6AXG9</accession>
<reference evidence="2 3" key="1">
    <citation type="journal article" date="2016" name="Nat. Commun.">
        <title>Thousands of microbial genomes shed light on interconnected biogeochemical processes in an aquifer system.</title>
        <authorList>
            <person name="Anantharaman K."/>
            <person name="Brown C.T."/>
            <person name="Hug L.A."/>
            <person name="Sharon I."/>
            <person name="Castelle C.J."/>
            <person name="Probst A.J."/>
            <person name="Thomas B.C."/>
            <person name="Singh A."/>
            <person name="Wilkins M.J."/>
            <person name="Karaoz U."/>
            <person name="Brodie E.L."/>
            <person name="Williams K.H."/>
            <person name="Hubbard S.S."/>
            <person name="Banfield J.F."/>
        </authorList>
    </citation>
    <scope>NUCLEOTIDE SEQUENCE [LARGE SCALE GENOMIC DNA]</scope>
</reference>
<evidence type="ECO:0000313" key="2">
    <source>
        <dbReference type="EMBL" id="OGG29328.1"/>
    </source>
</evidence>
<organism evidence="2 3">
    <name type="scientific">Candidatus Gottesmanbacteria bacterium RIFCSPLOWO2_01_FULL_46_9</name>
    <dbReference type="NCBI Taxonomy" id="1798394"/>
    <lineage>
        <taxon>Bacteria</taxon>
        <taxon>Candidatus Gottesmaniibacteriota</taxon>
    </lineage>
</organism>
<evidence type="ECO:0000256" key="1">
    <source>
        <dbReference type="SAM" id="Phobius"/>
    </source>
</evidence>
<proteinExistence type="predicted"/>
<keyword evidence="1" id="KW-0472">Membrane</keyword>
<comment type="caution">
    <text evidence="2">The sequence shown here is derived from an EMBL/GenBank/DDBJ whole genome shotgun (WGS) entry which is preliminary data.</text>
</comment>
<gene>
    <name evidence="2" type="ORF">A3A63_04335</name>
</gene>
<feature type="transmembrane region" description="Helical" evidence="1">
    <location>
        <begin position="32"/>
        <end position="50"/>
    </location>
</feature>